<dbReference type="InterPro" id="IPR002401">
    <property type="entry name" value="Cyt_P450_E_grp-I"/>
</dbReference>
<dbReference type="GO" id="GO:0004497">
    <property type="term" value="F:monooxygenase activity"/>
    <property type="evidence" value="ECO:0007669"/>
    <property type="project" value="UniProtKB-KW"/>
</dbReference>
<evidence type="ECO:0000313" key="10">
    <source>
        <dbReference type="Proteomes" id="UP000324705"/>
    </source>
</evidence>
<evidence type="ECO:0008006" key="11">
    <source>
        <dbReference type="Google" id="ProtNLM"/>
    </source>
</evidence>
<name>A0A9R0WH92_TRITD</name>
<proteinExistence type="inferred from homology"/>
<dbReference type="Pfam" id="PF00067">
    <property type="entry name" value="p450"/>
    <property type="match status" value="1"/>
</dbReference>
<dbReference type="SUPFAM" id="SSF48264">
    <property type="entry name" value="Cytochrome P450"/>
    <property type="match status" value="1"/>
</dbReference>
<dbReference type="FunFam" id="1.10.630.10:FF:000064">
    <property type="entry name" value="Cytochrome P450 monooxygenase"/>
    <property type="match status" value="1"/>
</dbReference>
<dbReference type="Gene3D" id="1.10.630.10">
    <property type="entry name" value="Cytochrome P450"/>
    <property type="match status" value="1"/>
</dbReference>
<gene>
    <name evidence="9" type="ORF">TRITD_4Bv1G190970</name>
</gene>
<dbReference type="AlphaFoldDB" id="A0A9R0WH92"/>
<accession>A0A9R0WH92</accession>
<dbReference type="PRINTS" id="PR00385">
    <property type="entry name" value="P450"/>
</dbReference>
<dbReference type="PANTHER" id="PTHR47955">
    <property type="entry name" value="CYTOCHROME P450 FAMILY 71 PROTEIN"/>
    <property type="match status" value="1"/>
</dbReference>
<dbReference type="CDD" id="cd11072">
    <property type="entry name" value="CYP71-like"/>
    <property type="match status" value="1"/>
</dbReference>
<evidence type="ECO:0000256" key="7">
    <source>
        <dbReference type="RuleBase" id="RU000461"/>
    </source>
</evidence>
<dbReference type="PRINTS" id="PR00463">
    <property type="entry name" value="EP450I"/>
</dbReference>
<dbReference type="InterPro" id="IPR036396">
    <property type="entry name" value="Cyt_P450_sf"/>
</dbReference>
<evidence type="ECO:0000256" key="1">
    <source>
        <dbReference type="ARBA" id="ARBA00010617"/>
    </source>
</evidence>
<keyword evidence="3 6" id="KW-0479">Metal-binding</keyword>
<evidence type="ECO:0000256" key="3">
    <source>
        <dbReference type="ARBA" id="ARBA00022723"/>
    </source>
</evidence>
<comment type="cofactor">
    <cofactor evidence="6">
        <name>heme</name>
        <dbReference type="ChEBI" id="CHEBI:30413"/>
    </cofactor>
</comment>
<dbReference type="GO" id="GO:0020037">
    <property type="term" value="F:heme binding"/>
    <property type="evidence" value="ECO:0007669"/>
    <property type="project" value="InterPro"/>
</dbReference>
<organism evidence="9 10">
    <name type="scientific">Triticum turgidum subsp. durum</name>
    <name type="common">Durum wheat</name>
    <name type="synonym">Triticum durum</name>
    <dbReference type="NCBI Taxonomy" id="4567"/>
    <lineage>
        <taxon>Eukaryota</taxon>
        <taxon>Viridiplantae</taxon>
        <taxon>Streptophyta</taxon>
        <taxon>Embryophyta</taxon>
        <taxon>Tracheophyta</taxon>
        <taxon>Spermatophyta</taxon>
        <taxon>Magnoliopsida</taxon>
        <taxon>Liliopsida</taxon>
        <taxon>Poales</taxon>
        <taxon>Poaceae</taxon>
        <taxon>BOP clade</taxon>
        <taxon>Pooideae</taxon>
        <taxon>Triticodae</taxon>
        <taxon>Triticeae</taxon>
        <taxon>Triticinae</taxon>
        <taxon>Triticum</taxon>
    </lineage>
</organism>
<dbReference type="PROSITE" id="PS00086">
    <property type="entry name" value="CYTOCHROME_P450"/>
    <property type="match status" value="1"/>
</dbReference>
<keyword evidence="10" id="KW-1185">Reference proteome</keyword>
<evidence type="ECO:0000256" key="2">
    <source>
        <dbReference type="ARBA" id="ARBA00022692"/>
    </source>
</evidence>
<dbReference type="GO" id="GO:0016705">
    <property type="term" value="F:oxidoreductase activity, acting on paired donors, with incorporation or reduction of molecular oxygen"/>
    <property type="evidence" value="ECO:0007669"/>
    <property type="project" value="InterPro"/>
</dbReference>
<reference evidence="9 10" key="1">
    <citation type="submission" date="2017-09" db="EMBL/GenBank/DDBJ databases">
        <authorList>
            <consortium name="International Durum Wheat Genome Sequencing Consortium (IDWGSC)"/>
            <person name="Milanesi L."/>
        </authorList>
    </citation>
    <scope>NUCLEOTIDE SEQUENCE [LARGE SCALE GENOMIC DNA]</scope>
    <source>
        <strain evidence="10">cv. Svevo</strain>
    </source>
</reference>
<feature type="transmembrane region" description="Helical" evidence="8">
    <location>
        <begin position="6"/>
        <end position="22"/>
    </location>
</feature>
<dbReference type="GO" id="GO:0005506">
    <property type="term" value="F:iron ion binding"/>
    <property type="evidence" value="ECO:0007669"/>
    <property type="project" value="InterPro"/>
</dbReference>
<sequence>MTQMEVVYLGVALVSLCIVLLYRRRRSAGNEPPGPWQLPVIGSLHHLIGQLPHHAMRDLARRYGPVMLLRLGEVPTLVVSSREGAREVMKTHDLAFATRPLNATLRVLTGGGRDLVFAPYGDYWRELRKIAVSELLSARRVLSFRTIREEEVASMLRDVAGSAAAARPMELRARLSALVTDITVRVVIGDRLKERDAYIRWLDLSVKLVAGFNLTDLWPSSLLAGCLSRAGRRAKECSDTGNRIFDTIIRERRMEGRNGNKFLDVLLSMQKEGRIDMDTVKYMVFEVFGAGSETAATTLEWAIIELIRNTTVMQKATAEVRRAFEARGTILEHALDELSYMHLVIRETLRLHTPVPLLVPRECREPCQVLGYDVPQGTQVLVNAWALAHDESYWHDKPDEFRPERFEGEAAMVDFRGTDFSFLPFGAGRRMCPGIVFGLANVELALASLLFHFDWESPPGNELDMAEEFGLTVRRKAGLLLRPVLRVPVPEV</sequence>
<dbReference type="EMBL" id="LT934118">
    <property type="protein sequence ID" value="VAI10539.1"/>
    <property type="molecule type" value="Genomic_DNA"/>
</dbReference>
<dbReference type="Proteomes" id="UP000324705">
    <property type="component" value="Chromosome 4B"/>
</dbReference>
<evidence type="ECO:0000256" key="6">
    <source>
        <dbReference type="PIRSR" id="PIRSR602401-1"/>
    </source>
</evidence>
<keyword evidence="2 8" id="KW-0812">Transmembrane</keyword>
<keyword evidence="6 7" id="KW-0349">Heme</keyword>
<dbReference type="Gramene" id="TRITD4Bv1G190970.1">
    <property type="protein sequence ID" value="TRITD4Bv1G190970.1"/>
    <property type="gene ID" value="TRITD4Bv1G190970"/>
</dbReference>
<keyword evidence="8" id="KW-0472">Membrane</keyword>
<protein>
    <recommendedName>
        <fullName evidence="11">Cytochrome P450</fullName>
    </recommendedName>
</protein>
<dbReference type="InterPro" id="IPR017972">
    <property type="entry name" value="Cyt_P450_CS"/>
</dbReference>
<keyword evidence="4 8" id="KW-1133">Transmembrane helix</keyword>
<feature type="binding site" description="axial binding residue" evidence="6">
    <location>
        <position position="432"/>
    </location>
    <ligand>
        <name>heme</name>
        <dbReference type="ChEBI" id="CHEBI:30413"/>
    </ligand>
    <ligandPart>
        <name>Fe</name>
        <dbReference type="ChEBI" id="CHEBI:18248"/>
    </ligandPart>
</feature>
<keyword evidence="5 6" id="KW-0408">Iron</keyword>
<evidence type="ECO:0000256" key="4">
    <source>
        <dbReference type="ARBA" id="ARBA00022989"/>
    </source>
</evidence>
<keyword evidence="7" id="KW-0503">Monooxygenase</keyword>
<dbReference type="InterPro" id="IPR001128">
    <property type="entry name" value="Cyt_P450"/>
</dbReference>
<evidence type="ECO:0000313" key="9">
    <source>
        <dbReference type="EMBL" id="VAI10539.1"/>
    </source>
</evidence>
<keyword evidence="7" id="KW-0560">Oxidoreductase</keyword>
<dbReference type="PANTHER" id="PTHR47955:SF11">
    <property type="entry name" value="4-HYDROXYPHENYLACETALDEHYDE OXIME MONOOXYGENASE"/>
    <property type="match status" value="1"/>
</dbReference>
<comment type="similarity">
    <text evidence="1 7">Belongs to the cytochrome P450 family.</text>
</comment>
<evidence type="ECO:0000256" key="8">
    <source>
        <dbReference type="SAM" id="Phobius"/>
    </source>
</evidence>
<evidence type="ECO:0000256" key="5">
    <source>
        <dbReference type="ARBA" id="ARBA00023004"/>
    </source>
</evidence>
<dbReference type="OMA" id="THHDESY"/>